<comment type="caution">
    <text evidence="2">The sequence shown here is derived from an EMBL/GenBank/DDBJ whole genome shotgun (WGS) entry which is preliminary data.</text>
</comment>
<gene>
    <name evidence="2" type="ORF">BpHYR1_004892</name>
</gene>
<feature type="signal peptide" evidence="1">
    <location>
        <begin position="1"/>
        <end position="15"/>
    </location>
</feature>
<reference evidence="2 3" key="1">
    <citation type="journal article" date="2018" name="Sci. Rep.">
        <title>Genomic signatures of local adaptation to the degree of environmental predictability in rotifers.</title>
        <authorList>
            <person name="Franch-Gras L."/>
            <person name="Hahn C."/>
            <person name="Garcia-Roger E.M."/>
            <person name="Carmona M.J."/>
            <person name="Serra M."/>
            <person name="Gomez A."/>
        </authorList>
    </citation>
    <scope>NUCLEOTIDE SEQUENCE [LARGE SCALE GENOMIC DNA]</scope>
    <source>
        <strain evidence="2">HYR1</strain>
    </source>
</reference>
<evidence type="ECO:0000256" key="1">
    <source>
        <dbReference type="SAM" id="SignalP"/>
    </source>
</evidence>
<name>A0A3M7RQK2_BRAPC</name>
<keyword evidence="3" id="KW-1185">Reference proteome</keyword>
<dbReference type="Proteomes" id="UP000276133">
    <property type="component" value="Unassembled WGS sequence"/>
</dbReference>
<proteinExistence type="predicted"/>
<dbReference type="AlphaFoldDB" id="A0A3M7RQK2"/>
<sequence>MKFFFILLTFLVAQKHQNFKLLEAPKRSFLKPYKISMILAAKHRKKSHFDSLVLLVRPKILKESFWLVGASSFLN</sequence>
<evidence type="ECO:0000313" key="2">
    <source>
        <dbReference type="EMBL" id="RNA25812.1"/>
    </source>
</evidence>
<dbReference type="EMBL" id="REGN01002851">
    <property type="protein sequence ID" value="RNA25812.1"/>
    <property type="molecule type" value="Genomic_DNA"/>
</dbReference>
<protein>
    <submittedName>
        <fullName evidence="2">Uncharacterized protein</fullName>
    </submittedName>
</protein>
<evidence type="ECO:0000313" key="3">
    <source>
        <dbReference type="Proteomes" id="UP000276133"/>
    </source>
</evidence>
<accession>A0A3M7RQK2</accession>
<organism evidence="2 3">
    <name type="scientific">Brachionus plicatilis</name>
    <name type="common">Marine rotifer</name>
    <name type="synonym">Brachionus muelleri</name>
    <dbReference type="NCBI Taxonomy" id="10195"/>
    <lineage>
        <taxon>Eukaryota</taxon>
        <taxon>Metazoa</taxon>
        <taxon>Spiralia</taxon>
        <taxon>Gnathifera</taxon>
        <taxon>Rotifera</taxon>
        <taxon>Eurotatoria</taxon>
        <taxon>Monogononta</taxon>
        <taxon>Pseudotrocha</taxon>
        <taxon>Ploima</taxon>
        <taxon>Brachionidae</taxon>
        <taxon>Brachionus</taxon>
    </lineage>
</organism>
<keyword evidence="1" id="KW-0732">Signal</keyword>
<feature type="chain" id="PRO_5018316823" evidence="1">
    <location>
        <begin position="16"/>
        <end position="75"/>
    </location>
</feature>